<dbReference type="Proteomes" id="UP000663879">
    <property type="component" value="Unassembled WGS sequence"/>
</dbReference>
<dbReference type="GO" id="GO:0016020">
    <property type="term" value="C:membrane"/>
    <property type="evidence" value="ECO:0007669"/>
    <property type="project" value="TreeGrafter"/>
</dbReference>
<organism evidence="1 2">
    <name type="scientific">Brachionus calyciflorus</name>
    <dbReference type="NCBI Taxonomy" id="104777"/>
    <lineage>
        <taxon>Eukaryota</taxon>
        <taxon>Metazoa</taxon>
        <taxon>Spiralia</taxon>
        <taxon>Gnathifera</taxon>
        <taxon>Rotifera</taxon>
        <taxon>Eurotatoria</taxon>
        <taxon>Monogononta</taxon>
        <taxon>Pseudotrocha</taxon>
        <taxon>Ploima</taxon>
        <taxon>Brachionidae</taxon>
        <taxon>Brachionus</taxon>
    </lineage>
</organism>
<sequence>MGNSDSKLNFRKAVVQLTSKNQTVDSNDANFWSQFWSSHIPNINDVYTLIPSYEIRALREESPSNLASLCTKIVEKLSECSEGTFLTEKNQTTVINCVRLLTRIIPYIFEDPEWRGFFWSESPVNKSNDKNSVPLAQTLLNSLISLLFVPDFTVHPNKKNFGSGEDKVKTIDSCEYIWEAGVGFSHSPPQNYNHDFNRTEILKLLLTCFSESIYLPPSIECHVQPNLWITYFTSFKNQ</sequence>
<comment type="caution">
    <text evidence="1">The sequence shown here is derived from an EMBL/GenBank/DDBJ whole genome shotgun (WGS) entry which is preliminary data.</text>
</comment>
<dbReference type="GO" id="GO:0005797">
    <property type="term" value="C:Golgi medial cisterna"/>
    <property type="evidence" value="ECO:0007669"/>
    <property type="project" value="TreeGrafter"/>
</dbReference>
<dbReference type="PANTHER" id="PTHR21575:SF12">
    <property type="entry name" value="PROTEIN HID1"/>
    <property type="match status" value="1"/>
</dbReference>
<proteinExistence type="predicted"/>
<dbReference type="InterPro" id="IPR026705">
    <property type="entry name" value="Hid-1/Ecm30"/>
</dbReference>
<accession>A0A813WDN2</accession>
<protein>
    <recommendedName>
        <fullName evidence="3">HID1</fullName>
    </recommendedName>
</protein>
<dbReference type="PANTHER" id="PTHR21575">
    <property type="entry name" value="PROTEIN HID1"/>
    <property type="match status" value="1"/>
</dbReference>
<evidence type="ECO:0000313" key="1">
    <source>
        <dbReference type="EMBL" id="CAF0859666.1"/>
    </source>
</evidence>
<dbReference type="GO" id="GO:0000138">
    <property type="term" value="C:Golgi trans cisterna"/>
    <property type="evidence" value="ECO:0007669"/>
    <property type="project" value="TreeGrafter"/>
</dbReference>
<evidence type="ECO:0008006" key="3">
    <source>
        <dbReference type="Google" id="ProtNLM"/>
    </source>
</evidence>
<name>A0A813WDN2_9BILA</name>
<dbReference type="OrthoDB" id="432953at2759"/>
<dbReference type="Pfam" id="PF12722">
    <property type="entry name" value="Hid1"/>
    <property type="match status" value="1"/>
</dbReference>
<reference evidence="1" key="1">
    <citation type="submission" date="2021-02" db="EMBL/GenBank/DDBJ databases">
        <authorList>
            <person name="Nowell W R."/>
        </authorList>
    </citation>
    <scope>NUCLEOTIDE SEQUENCE</scope>
    <source>
        <strain evidence="1">Ploen Becks lab</strain>
    </source>
</reference>
<gene>
    <name evidence="1" type="ORF">OXX778_LOCUS9372</name>
</gene>
<dbReference type="EMBL" id="CAJNOC010001378">
    <property type="protein sequence ID" value="CAF0859666.1"/>
    <property type="molecule type" value="Genomic_DNA"/>
</dbReference>
<evidence type="ECO:0000313" key="2">
    <source>
        <dbReference type="Proteomes" id="UP000663879"/>
    </source>
</evidence>
<keyword evidence="2" id="KW-1185">Reference proteome</keyword>
<dbReference type="AlphaFoldDB" id="A0A813WDN2"/>